<accession>A0AAW1JV31</accession>
<reference evidence="2 3" key="1">
    <citation type="journal article" date="2024" name="BMC Genomics">
        <title>De novo assembly and annotation of Popillia japonica's genome with initial clues to its potential as an invasive pest.</title>
        <authorList>
            <person name="Cucini C."/>
            <person name="Boschi S."/>
            <person name="Funari R."/>
            <person name="Cardaioli E."/>
            <person name="Iannotti N."/>
            <person name="Marturano G."/>
            <person name="Paoli F."/>
            <person name="Bruttini M."/>
            <person name="Carapelli A."/>
            <person name="Frati F."/>
            <person name="Nardi F."/>
        </authorList>
    </citation>
    <scope>NUCLEOTIDE SEQUENCE [LARGE SCALE GENOMIC DNA]</scope>
    <source>
        <strain evidence="2">DMR45628</strain>
    </source>
</reference>
<feature type="compositionally biased region" description="Basic residues" evidence="1">
    <location>
        <begin position="26"/>
        <end position="35"/>
    </location>
</feature>
<name>A0AAW1JV31_POPJA</name>
<evidence type="ECO:0000256" key="1">
    <source>
        <dbReference type="SAM" id="MobiDB-lite"/>
    </source>
</evidence>
<keyword evidence="3" id="KW-1185">Reference proteome</keyword>
<protein>
    <submittedName>
        <fullName evidence="2">Uncharacterized protein</fullName>
    </submittedName>
</protein>
<gene>
    <name evidence="2" type="ORF">QE152_g27541</name>
</gene>
<feature type="compositionally biased region" description="Basic and acidic residues" evidence="1">
    <location>
        <begin position="9"/>
        <end position="22"/>
    </location>
</feature>
<dbReference type="EMBL" id="JASPKY010000340">
    <property type="protein sequence ID" value="KAK9707902.1"/>
    <property type="molecule type" value="Genomic_DNA"/>
</dbReference>
<feature type="region of interest" description="Disordered" evidence="1">
    <location>
        <begin position="59"/>
        <end position="89"/>
    </location>
</feature>
<sequence>MDGEDGYSTDERKRKADERGDVIFKQSKKTHRSPHKTAEEIKLDQLIEMVKEIKTDQIFRNKRRNSTNKNGSNIHKRRNSTNKKRAVAF</sequence>
<evidence type="ECO:0000313" key="3">
    <source>
        <dbReference type="Proteomes" id="UP001458880"/>
    </source>
</evidence>
<comment type="caution">
    <text evidence="2">The sequence shown here is derived from an EMBL/GenBank/DDBJ whole genome shotgun (WGS) entry which is preliminary data.</text>
</comment>
<dbReference type="AlphaFoldDB" id="A0AAW1JV31"/>
<feature type="region of interest" description="Disordered" evidence="1">
    <location>
        <begin position="1"/>
        <end position="39"/>
    </location>
</feature>
<feature type="compositionally biased region" description="Basic residues" evidence="1">
    <location>
        <begin position="74"/>
        <end position="89"/>
    </location>
</feature>
<dbReference type="Proteomes" id="UP001458880">
    <property type="component" value="Unassembled WGS sequence"/>
</dbReference>
<proteinExistence type="predicted"/>
<evidence type="ECO:0000313" key="2">
    <source>
        <dbReference type="EMBL" id="KAK9707902.1"/>
    </source>
</evidence>
<organism evidence="2 3">
    <name type="scientific">Popillia japonica</name>
    <name type="common">Japanese beetle</name>
    <dbReference type="NCBI Taxonomy" id="7064"/>
    <lineage>
        <taxon>Eukaryota</taxon>
        <taxon>Metazoa</taxon>
        <taxon>Ecdysozoa</taxon>
        <taxon>Arthropoda</taxon>
        <taxon>Hexapoda</taxon>
        <taxon>Insecta</taxon>
        <taxon>Pterygota</taxon>
        <taxon>Neoptera</taxon>
        <taxon>Endopterygota</taxon>
        <taxon>Coleoptera</taxon>
        <taxon>Polyphaga</taxon>
        <taxon>Scarabaeiformia</taxon>
        <taxon>Scarabaeidae</taxon>
        <taxon>Rutelinae</taxon>
        <taxon>Popillia</taxon>
    </lineage>
</organism>